<organism evidence="4 5">
    <name type="scientific">Alloyangia pacifica</name>
    <dbReference type="NCBI Taxonomy" id="311180"/>
    <lineage>
        <taxon>Bacteria</taxon>
        <taxon>Pseudomonadati</taxon>
        <taxon>Pseudomonadota</taxon>
        <taxon>Alphaproteobacteria</taxon>
        <taxon>Rhodobacterales</taxon>
        <taxon>Roseobacteraceae</taxon>
        <taxon>Alloyangia</taxon>
    </lineage>
</organism>
<gene>
    <name evidence="4" type="ORF">CEW88_22840</name>
</gene>
<comment type="function">
    <text evidence="2">Involved in the storage or transport of lipids necessary for membrane maintenance under stressful conditions. Displays a binding preference for lysophospholipids.</text>
</comment>
<comment type="subcellular location">
    <subcellularLocation>
        <location evidence="2">Cell outer membrane</location>
    </subcellularLocation>
</comment>
<evidence type="ECO:0000313" key="4">
    <source>
        <dbReference type="EMBL" id="AWI86607.1"/>
    </source>
</evidence>
<evidence type="ECO:0000259" key="3">
    <source>
        <dbReference type="Pfam" id="PF08212"/>
    </source>
</evidence>
<sequence length="179" mass="20354">MLNKRLTLTSAVVAILLAGCAAIQRPEVANPNVPEPKKPVELSRYLGVWYEQARFDHSFERDCMNVTAKYELRDDGLIGVTNRCQRNGETSTTKGTASIAGDPAKLEVTFFWPFKGDYWILDHSDDYSWSIVGEPSGRYLWFLTRKMSVDEPTIDMLKGKAREMGYDLTGLIRVRQIEE</sequence>
<dbReference type="GO" id="GO:0008289">
    <property type="term" value="F:lipid binding"/>
    <property type="evidence" value="ECO:0007669"/>
    <property type="project" value="UniProtKB-UniRule"/>
</dbReference>
<dbReference type="AlphaFoldDB" id="A0A2U8HL59"/>
<evidence type="ECO:0000256" key="2">
    <source>
        <dbReference type="PIRNR" id="PIRNR036893"/>
    </source>
</evidence>
<dbReference type="CDD" id="cd19438">
    <property type="entry name" value="lipocalin_Blc-like"/>
    <property type="match status" value="1"/>
</dbReference>
<dbReference type="PANTHER" id="PTHR10612:SF34">
    <property type="entry name" value="APOLIPOPROTEIN D"/>
    <property type="match status" value="1"/>
</dbReference>
<dbReference type="InterPro" id="IPR002446">
    <property type="entry name" value="Lipocalin_bac"/>
</dbReference>
<dbReference type="GO" id="GO:0006950">
    <property type="term" value="P:response to stress"/>
    <property type="evidence" value="ECO:0007669"/>
    <property type="project" value="UniProtKB-ARBA"/>
</dbReference>
<keyword evidence="2" id="KW-0449">Lipoprotein</keyword>
<dbReference type="PANTHER" id="PTHR10612">
    <property type="entry name" value="APOLIPOPROTEIN D"/>
    <property type="match status" value="1"/>
</dbReference>
<dbReference type="InterPro" id="IPR022271">
    <property type="entry name" value="Lipocalin_ApoD"/>
</dbReference>
<keyword evidence="2" id="KW-0446">Lipid-binding</keyword>
<evidence type="ECO:0000256" key="1">
    <source>
        <dbReference type="ARBA" id="ARBA00006889"/>
    </source>
</evidence>
<comment type="similarity">
    <text evidence="1 2">Belongs to the calycin superfamily. Lipocalin family.</text>
</comment>
<dbReference type="EMBL" id="CP022193">
    <property type="protein sequence ID" value="AWI86607.1"/>
    <property type="molecule type" value="Genomic_DNA"/>
</dbReference>
<accession>A0A2U8HL59</accession>
<feature type="signal peptide" evidence="2">
    <location>
        <begin position="1"/>
        <end position="29"/>
    </location>
</feature>
<feature type="chain" id="PRO_5015802591" description="Outer membrane lipoprotein Blc" evidence="2">
    <location>
        <begin position="30"/>
        <end position="179"/>
    </location>
</feature>
<dbReference type="Proteomes" id="UP000244915">
    <property type="component" value="Plasmid unnamed3"/>
</dbReference>
<geneLocation type="plasmid" evidence="4 5">
    <name>unnamed3</name>
</geneLocation>
<dbReference type="SUPFAM" id="SSF50814">
    <property type="entry name" value="Lipocalins"/>
    <property type="match status" value="1"/>
</dbReference>
<dbReference type="KEGG" id="ypac:CEW88_22840"/>
<name>A0A2U8HL59_9RHOB</name>
<keyword evidence="4" id="KW-0614">Plasmid</keyword>
<dbReference type="InterPro" id="IPR047202">
    <property type="entry name" value="Lipocalin_Blc-like_dom"/>
</dbReference>
<proteinExistence type="inferred from homology"/>
<dbReference type="Pfam" id="PF08212">
    <property type="entry name" value="Lipocalin_2"/>
    <property type="match status" value="1"/>
</dbReference>
<dbReference type="PROSITE" id="PS51257">
    <property type="entry name" value="PROKAR_LIPOPROTEIN"/>
    <property type="match status" value="1"/>
</dbReference>
<evidence type="ECO:0000313" key="5">
    <source>
        <dbReference type="Proteomes" id="UP000244915"/>
    </source>
</evidence>
<protein>
    <recommendedName>
        <fullName evidence="2">Outer membrane lipoprotein Blc</fullName>
    </recommendedName>
</protein>
<dbReference type="PIRSF" id="PIRSF036893">
    <property type="entry name" value="Lipocalin_ApoD"/>
    <property type="match status" value="1"/>
</dbReference>
<dbReference type="GO" id="GO:0009279">
    <property type="term" value="C:cell outer membrane"/>
    <property type="evidence" value="ECO:0007669"/>
    <property type="project" value="UniProtKB-SubCell"/>
</dbReference>
<dbReference type="PRINTS" id="PR01171">
    <property type="entry name" value="BCTLIPOCALIN"/>
</dbReference>
<dbReference type="OrthoDB" id="594739at2"/>
<keyword evidence="2" id="KW-0998">Cell outer membrane</keyword>
<keyword evidence="2" id="KW-0732">Signal</keyword>
<dbReference type="InterPro" id="IPR000566">
    <property type="entry name" value="Lipocln_cytosolic_FA-bd_dom"/>
</dbReference>
<keyword evidence="2" id="KW-0472">Membrane</keyword>
<reference evidence="4 5" key="1">
    <citation type="submission" date="2017-06" db="EMBL/GenBank/DDBJ databases">
        <title>Yangia sp. YSBP01 complete genome sequence.</title>
        <authorList>
            <person name="Woo J.-H."/>
            <person name="Kim H.-S."/>
        </authorList>
    </citation>
    <scope>NUCLEOTIDE SEQUENCE [LARGE SCALE GENOMIC DNA]</scope>
    <source>
        <strain evidence="4 5">YSBP01</strain>
        <plasmid evidence="4 5">unnamed3</plasmid>
    </source>
</reference>
<comment type="subunit">
    <text evidence="2">Homodimer.</text>
</comment>
<feature type="domain" description="Lipocalin/cytosolic fatty-acid binding" evidence="3">
    <location>
        <begin position="40"/>
        <end position="176"/>
    </location>
</feature>
<dbReference type="Gene3D" id="2.40.128.20">
    <property type="match status" value="1"/>
</dbReference>
<dbReference type="InterPro" id="IPR012674">
    <property type="entry name" value="Calycin"/>
</dbReference>